<evidence type="ECO:0000256" key="8">
    <source>
        <dbReference type="SAM" id="Phobius"/>
    </source>
</evidence>
<proteinExistence type="predicted"/>
<keyword evidence="2" id="KW-0808">Transferase</keyword>
<keyword evidence="6 8" id="KW-0472">Membrane</keyword>
<keyword evidence="5 8" id="KW-1133">Transmembrane helix</keyword>
<organism evidence="9">
    <name type="scientific">Populus alba</name>
    <name type="common">White poplar</name>
    <dbReference type="NCBI Taxonomy" id="43335"/>
    <lineage>
        <taxon>Eukaryota</taxon>
        <taxon>Viridiplantae</taxon>
        <taxon>Streptophyta</taxon>
        <taxon>Embryophyta</taxon>
        <taxon>Tracheophyta</taxon>
        <taxon>Spermatophyta</taxon>
        <taxon>Magnoliopsida</taxon>
        <taxon>eudicotyledons</taxon>
        <taxon>Gunneridae</taxon>
        <taxon>Pentapetalae</taxon>
        <taxon>rosids</taxon>
        <taxon>fabids</taxon>
        <taxon>Malpighiales</taxon>
        <taxon>Salicaceae</taxon>
        <taxon>Saliceae</taxon>
        <taxon>Populus</taxon>
    </lineage>
</organism>
<feature type="transmembrane region" description="Helical" evidence="8">
    <location>
        <begin position="75"/>
        <end position="97"/>
    </location>
</feature>
<evidence type="ECO:0000256" key="3">
    <source>
        <dbReference type="ARBA" id="ARBA00022692"/>
    </source>
</evidence>
<reference evidence="9" key="1">
    <citation type="submission" date="2018-10" db="EMBL/GenBank/DDBJ databases">
        <title>Population genomic analysis revealed the cold adaptation of white poplar.</title>
        <authorList>
            <person name="Liu Y.-J."/>
        </authorList>
    </citation>
    <scope>NUCLEOTIDE SEQUENCE [LARGE SCALE GENOMIC DNA]</scope>
    <source>
        <strain evidence="9">PAL-ZL1</strain>
    </source>
</reference>
<dbReference type="AlphaFoldDB" id="A0A4U5P309"/>
<dbReference type="GO" id="GO:0016020">
    <property type="term" value="C:membrane"/>
    <property type="evidence" value="ECO:0007669"/>
    <property type="project" value="UniProtKB-SubCell"/>
</dbReference>
<evidence type="ECO:0000256" key="4">
    <source>
        <dbReference type="ARBA" id="ARBA00022729"/>
    </source>
</evidence>
<evidence type="ECO:0000256" key="2">
    <source>
        <dbReference type="ARBA" id="ARBA00022527"/>
    </source>
</evidence>
<evidence type="ECO:0000313" key="9">
    <source>
        <dbReference type="EMBL" id="TKR90609.1"/>
    </source>
</evidence>
<keyword evidence="7" id="KW-0325">Glycoprotein</keyword>
<keyword evidence="4" id="KW-0732">Signal</keyword>
<gene>
    <name evidence="9" type="ORF">D5086_0000231700</name>
</gene>
<evidence type="ECO:0000256" key="6">
    <source>
        <dbReference type="ARBA" id="ARBA00023136"/>
    </source>
</evidence>
<keyword evidence="2" id="KW-0723">Serine/threonine-protein kinase</keyword>
<protein>
    <submittedName>
        <fullName evidence="9">Uncharacterized protein</fullName>
    </submittedName>
</protein>
<evidence type="ECO:0000256" key="1">
    <source>
        <dbReference type="ARBA" id="ARBA00004479"/>
    </source>
</evidence>
<evidence type="ECO:0000256" key="5">
    <source>
        <dbReference type="ARBA" id="ARBA00022989"/>
    </source>
</evidence>
<keyword evidence="2" id="KW-0418">Kinase</keyword>
<sequence length="191" mass="21161">MPVRYSYSDIRKITRGFKDKLGEEGFELRSGRFAAVKLLGKSKADGQDFINEVASVASTPENLGFGLVGPPDDNFTSVFCRISVCVFVGFTCIYAWFMDFDSCSHNFSLLLCPALSIYKRWVEKRCEAKSFAVIYSGTRAVMAPLNVNCGTVLIYLCKDNELRVSHASPTGYSQVNNENACSRQPAKSSTK</sequence>
<dbReference type="EMBL" id="RCHU01000857">
    <property type="protein sequence ID" value="TKR90609.1"/>
    <property type="molecule type" value="Genomic_DNA"/>
</dbReference>
<dbReference type="STRING" id="43335.A0A4U5P309"/>
<accession>A0A4U5P309</accession>
<dbReference type="GO" id="GO:0004674">
    <property type="term" value="F:protein serine/threonine kinase activity"/>
    <property type="evidence" value="ECO:0007669"/>
    <property type="project" value="UniProtKB-KW"/>
</dbReference>
<comment type="caution">
    <text evidence="9">The sequence shown here is derived from an EMBL/GenBank/DDBJ whole genome shotgun (WGS) entry which is preliminary data.</text>
</comment>
<comment type="subcellular location">
    <subcellularLocation>
        <location evidence="1">Membrane</location>
        <topology evidence="1">Single-pass type I membrane protein</topology>
    </subcellularLocation>
</comment>
<dbReference type="PANTHER" id="PTHR27009">
    <property type="entry name" value="RUST RESISTANCE KINASE LR10-RELATED"/>
    <property type="match status" value="1"/>
</dbReference>
<evidence type="ECO:0000256" key="7">
    <source>
        <dbReference type="ARBA" id="ARBA00023180"/>
    </source>
</evidence>
<dbReference type="InterPro" id="IPR045874">
    <property type="entry name" value="LRK10/LRL21-25-like"/>
</dbReference>
<name>A0A4U5P309_POPAL</name>
<keyword evidence="3 8" id="KW-0812">Transmembrane</keyword>